<gene>
    <name evidence="3" type="ORF">KTE52_24740</name>
</gene>
<dbReference type="InterPro" id="IPR041219">
    <property type="entry name" value="Phage_lysozyme2"/>
</dbReference>
<feature type="compositionally biased region" description="Low complexity" evidence="1">
    <location>
        <begin position="518"/>
        <end position="529"/>
    </location>
</feature>
<evidence type="ECO:0000259" key="2">
    <source>
        <dbReference type="Pfam" id="PF18013"/>
    </source>
</evidence>
<organism evidence="3 4">
    <name type="scientific">Burkholderia multivorans</name>
    <dbReference type="NCBI Taxonomy" id="87883"/>
    <lineage>
        <taxon>Bacteria</taxon>
        <taxon>Pseudomonadati</taxon>
        <taxon>Pseudomonadota</taxon>
        <taxon>Betaproteobacteria</taxon>
        <taxon>Burkholderiales</taxon>
        <taxon>Burkholderiaceae</taxon>
        <taxon>Burkholderia</taxon>
        <taxon>Burkholderia cepacia complex</taxon>
    </lineage>
</organism>
<reference evidence="3" key="1">
    <citation type="submission" date="2021-06" db="EMBL/GenBank/DDBJ databases">
        <title>A collection of bacterial strains from the Burkholderia cepacia Research Laboratory and Repository.</title>
        <authorList>
            <person name="Lipuma J."/>
            <person name="Spilker T."/>
        </authorList>
    </citation>
    <scope>NUCLEOTIDE SEQUENCE</scope>
    <source>
        <strain evidence="3">AU37435</strain>
    </source>
</reference>
<dbReference type="Pfam" id="PF18013">
    <property type="entry name" value="Phage_lysozyme2"/>
    <property type="match status" value="1"/>
</dbReference>
<dbReference type="Proteomes" id="UP001196915">
    <property type="component" value="Unassembled WGS sequence"/>
</dbReference>
<dbReference type="AlphaFoldDB" id="A0AAP2MRL8"/>
<dbReference type="RefSeq" id="WP_217084779.1">
    <property type="nucleotide sequence ID" value="NZ_JAHPMX010000017.1"/>
</dbReference>
<feature type="compositionally biased region" description="Polar residues" evidence="1">
    <location>
        <begin position="543"/>
        <end position="555"/>
    </location>
</feature>
<accession>A0AAP2MRL8</accession>
<protein>
    <submittedName>
        <fullName evidence="3">Phage tail protein</fullName>
    </submittedName>
</protein>
<name>A0AAP2MRL8_9BURK</name>
<dbReference type="EMBL" id="JAHPMX010000017">
    <property type="protein sequence ID" value="MBU9359552.1"/>
    <property type="molecule type" value="Genomic_DNA"/>
</dbReference>
<sequence length="579" mass="61609">MASKISIAITANNQASGPIGKVQASLAKLQAQAKKGSFSNIGRSISLGLASNNGAISEIANFIGKAGIIGGVTALTMKIAQMESQWASSVRSMNNLAIRTGLPTTTAYGVQYAGRLAGLSPEQANAGIEQVRQSYSDALNNRNPEALKRFQAAGISTNPARLDSIETVLTKLAAYAETLRKQGKYGGAQNFLNAAGAGSLIDFLNRGPGQVAADLEAAKAYIPTEQDIQRAREYADASAKLSITYDRLKTTVLSDLEPTLNSILNGIQFFFDASAGRDRPGPQPNGADSTQQRIWDGFERFGNALRGNGPYTMAQLNTKTSVGNGAQLEQARSMVDWYVNHGLSRERAIGMVANASRESGLDERAVGDNGKAVGLFQWHPDRQALYEKTFGRPLSLASREEQMAFSLLELRTNEAQAGRALQAASTSTDAAAVIARLYERPKDPNEVNVRASIARGLESELSKAVLPFERQKDSNDASDSASIARGRDSESRKAIPSLYGRQPQGSGSGQDPAEQDDAGAAAARSADSSGKVRIEIVHKNPPAGTSANVTSSPNVETEMKTDRQQVSLGDQYAYSPGNF</sequence>
<evidence type="ECO:0000313" key="4">
    <source>
        <dbReference type="Proteomes" id="UP001196915"/>
    </source>
</evidence>
<evidence type="ECO:0000313" key="3">
    <source>
        <dbReference type="EMBL" id="MBU9359552.1"/>
    </source>
</evidence>
<comment type="caution">
    <text evidence="3">The sequence shown here is derived from an EMBL/GenBank/DDBJ whole genome shotgun (WGS) entry which is preliminary data.</text>
</comment>
<proteinExistence type="predicted"/>
<feature type="domain" description="Phage tail lysozyme" evidence="2">
    <location>
        <begin position="330"/>
        <end position="455"/>
    </location>
</feature>
<feature type="region of interest" description="Disordered" evidence="1">
    <location>
        <begin position="468"/>
        <end position="579"/>
    </location>
</feature>
<evidence type="ECO:0000256" key="1">
    <source>
        <dbReference type="SAM" id="MobiDB-lite"/>
    </source>
</evidence>